<evidence type="ECO:0000256" key="2">
    <source>
        <dbReference type="ARBA" id="ARBA00022475"/>
    </source>
</evidence>
<dbReference type="Gene3D" id="3.60.110.10">
    <property type="entry name" value="Carbon-nitrogen hydrolase"/>
    <property type="match status" value="1"/>
</dbReference>
<proteinExistence type="inferred from homology"/>
<dbReference type="InterPro" id="IPR004563">
    <property type="entry name" value="Apolipo_AcylTrfase"/>
</dbReference>
<evidence type="ECO:0000256" key="6">
    <source>
        <dbReference type="ARBA" id="ARBA00023136"/>
    </source>
</evidence>
<sequence length="524" mass="56522">MLTAPLSPRLHAVIRIALAVVGGLSLLYAFPPYGQWWIAPFSVAANIVAVRGTRWWVAFLLGLVQGLAFFIPLLKFVEVAGTDGWFILAAWCSLWIGLMSIVVMLVQRLPLWPLWIACAWILQEMLRSRVPFGGFSWGRLAFGASDAPVTSLASLGGAPLLTFLLALMGALLVWVVIRARKCDFVRAGIGVAGAAAIVVIGIVLPLPTAAEDGSPYIAVIQGNTADIGMSAFDQARAVLDNHVKETKRLAEQVAAGEAQQPQLVLWPENASDMDPYANPSVYTEISSAAQAIGVPIIIGAVIGYPGDPTRVANAGIVWDPVTGPGEFYIKRHPVPFGEFVPFRDILAKLISRFERVPRDFGAGTWPGVLTAGGVTIGDVICYEVAYDDIVHDAIIGGGQVLVVQTNNATYMGTHQPDQQWAITRLRAVEHGRSTLVAATTGISGWITPDGAVVQELPLMQSDHFVGAIPLRDTLTLSDRLSYWPEYLASLAALIAAIWAVVTRRRLRRDAALDSRENPEEEPIA</sequence>
<dbReference type="NCBIfam" id="TIGR00546">
    <property type="entry name" value="lnt"/>
    <property type="match status" value="1"/>
</dbReference>
<feature type="transmembrane region" description="Helical" evidence="8">
    <location>
        <begin position="184"/>
        <end position="206"/>
    </location>
</feature>
<reference evidence="10" key="1">
    <citation type="submission" date="2020-05" db="EMBL/GenBank/DDBJ databases">
        <authorList>
            <person name="Chiriac C."/>
            <person name="Salcher M."/>
            <person name="Ghai R."/>
            <person name="Kavagutti S V."/>
        </authorList>
    </citation>
    <scope>NUCLEOTIDE SEQUENCE</scope>
</reference>
<feature type="transmembrane region" description="Helical" evidence="8">
    <location>
        <begin position="86"/>
        <end position="106"/>
    </location>
</feature>
<keyword evidence="5 8" id="KW-1133">Transmembrane helix</keyword>
<evidence type="ECO:0000256" key="1">
    <source>
        <dbReference type="ARBA" id="ARBA00004651"/>
    </source>
</evidence>
<dbReference type="EMBL" id="CAFBMR010000003">
    <property type="protein sequence ID" value="CAB4902386.1"/>
    <property type="molecule type" value="Genomic_DNA"/>
</dbReference>
<dbReference type="GO" id="GO:0005886">
    <property type="term" value="C:plasma membrane"/>
    <property type="evidence" value="ECO:0007669"/>
    <property type="project" value="UniProtKB-SubCell"/>
</dbReference>
<dbReference type="Pfam" id="PF00795">
    <property type="entry name" value="CN_hydrolase"/>
    <property type="match status" value="1"/>
</dbReference>
<keyword evidence="3" id="KW-0808">Transferase</keyword>
<evidence type="ECO:0000256" key="5">
    <source>
        <dbReference type="ARBA" id="ARBA00022989"/>
    </source>
</evidence>
<dbReference type="InterPro" id="IPR045378">
    <property type="entry name" value="LNT_N"/>
</dbReference>
<comment type="subcellular location">
    <subcellularLocation>
        <location evidence="1">Cell membrane</location>
        <topology evidence="1">Multi-pass membrane protein</topology>
    </subcellularLocation>
</comment>
<evidence type="ECO:0000313" key="10">
    <source>
        <dbReference type="EMBL" id="CAB4902386.1"/>
    </source>
</evidence>
<dbReference type="Pfam" id="PF20154">
    <property type="entry name" value="LNT_N"/>
    <property type="match status" value="1"/>
</dbReference>
<dbReference type="AlphaFoldDB" id="A0A6J7G5C1"/>
<feature type="domain" description="CN hydrolase" evidence="9">
    <location>
        <begin position="215"/>
        <end position="476"/>
    </location>
</feature>
<dbReference type="GO" id="GO:0042158">
    <property type="term" value="P:lipoprotein biosynthetic process"/>
    <property type="evidence" value="ECO:0007669"/>
    <property type="project" value="InterPro"/>
</dbReference>
<gene>
    <name evidence="10" type="ORF">UFOPK3610_00207</name>
</gene>
<dbReference type="HAMAP" id="MF_01148">
    <property type="entry name" value="Lnt"/>
    <property type="match status" value="1"/>
</dbReference>
<dbReference type="SUPFAM" id="SSF56317">
    <property type="entry name" value="Carbon-nitrogen hydrolase"/>
    <property type="match status" value="1"/>
</dbReference>
<evidence type="ECO:0000256" key="8">
    <source>
        <dbReference type="SAM" id="Phobius"/>
    </source>
</evidence>
<feature type="transmembrane region" description="Helical" evidence="8">
    <location>
        <begin position="55"/>
        <end position="74"/>
    </location>
</feature>
<dbReference type="CDD" id="cd07571">
    <property type="entry name" value="ALP_N-acyl_transferase"/>
    <property type="match status" value="1"/>
</dbReference>
<evidence type="ECO:0000256" key="3">
    <source>
        <dbReference type="ARBA" id="ARBA00022679"/>
    </source>
</evidence>
<evidence type="ECO:0000256" key="7">
    <source>
        <dbReference type="ARBA" id="ARBA00023315"/>
    </source>
</evidence>
<dbReference type="InterPro" id="IPR003010">
    <property type="entry name" value="C-N_Hydrolase"/>
</dbReference>
<keyword evidence="7" id="KW-0012">Acyltransferase</keyword>
<evidence type="ECO:0000256" key="4">
    <source>
        <dbReference type="ARBA" id="ARBA00022692"/>
    </source>
</evidence>
<dbReference type="PROSITE" id="PS50263">
    <property type="entry name" value="CN_HYDROLASE"/>
    <property type="match status" value="1"/>
</dbReference>
<dbReference type="InterPro" id="IPR036526">
    <property type="entry name" value="C-N_Hydrolase_sf"/>
</dbReference>
<dbReference type="PANTHER" id="PTHR38686">
    <property type="entry name" value="APOLIPOPROTEIN N-ACYLTRANSFERASE"/>
    <property type="match status" value="1"/>
</dbReference>
<accession>A0A6J7G5C1</accession>
<feature type="transmembrane region" description="Helical" evidence="8">
    <location>
        <begin position="158"/>
        <end position="177"/>
    </location>
</feature>
<keyword evidence="2" id="KW-1003">Cell membrane</keyword>
<organism evidence="10">
    <name type="scientific">freshwater metagenome</name>
    <dbReference type="NCBI Taxonomy" id="449393"/>
    <lineage>
        <taxon>unclassified sequences</taxon>
        <taxon>metagenomes</taxon>
        <taxon>ecological metagenomes</taxon>
    </lineage>
</organism>
<protein>
    <submittedName>
        <fullName evidence="10">Unannotated protein</fullName>
    </submittedName>
</protein>
<feature type="transmembrane region" description="Helical" evidence="8">
    <location>
        <begin position="482"/>
        <end position="501"/>
    </location>
</feature>
<evidence type="ECO:0000259" key="9">
    <source>
        <dbReference type="PROSITE" id="PS50263"/>
    </source>
</evidence>
<name>A0A6J7G5C1_9ZZZZ</name>
<dbReference type="GO" id="GO:0016410">
    <property type="term" value="F:N-acyltransferase activity"/>
    <property type="evidence" value="ECO:0007669"/>
    <property type="project" value="InterPro"/>
</dbReference>
<dbReference type="PANTHER" id="PTHR38686:SF1">
    <property type="entry name" value="APOLIPOPROTEIN N-ACYLTRANSFERASE"/>
    <property type="match status" value="1"/>
</dbReference>
<feature type="transmembrane region" description="Helical" evidence="8">
    <location>
        <begin position="12"/>
        <end position="30"/>
    </location>
</feature>
<keyword evidence="6 8" id="KW-0472">Membrane</keyword>
<keyword evidence="4 8" id="KW-0812">Transmembrane</keyword>